<comment type="caution">
    <text evidence="1">The sequence shown here is derived from an EMBL/GenBank/DDBJ whole genome shotgun (WGS) entry which is preliminary data.</text>
</comment>
<keyword evidence="2" id="KW-1185">Reference proteome</keyword>
<name>A0A176RUN5_9GAMM</name>
<reference evidence="1 2" key="1">
    <citation type="submission" date="2016-05" db="EMBL/GenBank/DDBJ databases">
        <title>Single-cell genome of chain-forming Candidatus Thiomargarita nelsonii and comparison to other large sulfur-oxidizing bacteria.</title>
        <authorList>
            <person name="Winkel M."/>
            <person name="Salman V."/>
            <person name="Woyke T."/>
            <person name="Schulz-Vogt H."/>
            <person name="Richter M."/>
            <person name="Flood B."/>
            <person name="Bailey J."/>
            <person name="Amann R."/>
            <person name="Mussmann M."/>
        </authorList>
    </citation>
    <scope>NUCLEOTIDE SEQUENCE [LARGE SCALE GENOMIC DNA]</scope>
    <source>
        <strain evidence="1 2">THI036</strain>
    </source>
</reference>
<organism evidence="1 2">
    <name type="scientific">Candidatus Thiomargarita nelsonii</name>
    <dbReference type="NCBI Taxonomy" id="1003181"/>
    <lineage>
        <taxon>Bacteria</taxon>
        <taxon>Pseudomonadati</taxon>
        <taxon>Pseudomonadota</taxon>
        <taxon>Gammaproteobacteria</taxon>
        <taxon>Thiotrichales</taxon>
        <taxon>Thiotrichaceae</taxon>
        <taxon>Thiomargarita</taxon>
    </lineage>
</organism>
<dbReference type="EMBL" id="LUTY01002793">
    <property type="protein sequence ID" value="OAD19460.1"/>
    <property type="molecule type" value="Genomic_DNA"/>
</dbReference>
<evidence type="ECO:0000313" key="1">
    <source>
        <dbReference type="EMBL" id="OAD19460.1"/>
    </source>
</evidence>
<dbReference type="Proteomes" id="UP000076962">
    <property type="component" value="Unassembled WGS sequence"/>
</dbReference>
<sequence>MLIELFLIVNICFDQFQGGQYQQFTMLFAPPRQYPYFPAHLKQTISKMFSNKSSSA</sequence>
<protein>
    <submittedName>
        <fullName evidence="1">Uncharacterized protein</fullName>
    </submittedName>
</protein>
<gene>
    <name evidence="1" type="ORF">THIOM_004901</name>
</gene>
<dbReference type="AlphaFoldDB" id="A0A176RUN5"/>
<proteinExistence type="predicted"/>
<accession>A0A176RUN5</accession>
<evidence type="ECO:0000313" key="2">
    <source>
        <dbReference type="Proteomes" id="UP000076962"/>
    </source>
</evidence>